<feature type="compositionally biased region" description="Basic and acidic residues" evidence="14">
    <location>
        <begin position="743"/>
        <end position="754"/>
    </location>
</feature>
<feature type="compositionally biased region" description="Polar residues" evidence="14">
    <location>
        <begin position="1255"/>
        <end position="1265"/>
    </location>
</feature>
<dbReference type="PANTHER" id="PTHR20963">
    <property type="entry name" value="MULTIPLE INOSITOL POLYPHOSPHATE PHOSPHATASE-RELATED"/>
    <property type="match status" value="1"/>
</dbReference>
<evidence type="ECO:0000256" key="10">
    <source>
        <dbReference type="ARBA" id="ARBA00043668"/>
    </source>
</evidence>
<comment type="catalytic activity">
    <reaction evidence="13">
        <text>(2R)-2,3-bisphosphoglycerate + H2O = (2R)-2-phosphoglycerate + phosphate</text>
        <dbReference type="Rhea" id="RHEA:27381"/>
        <dbReference type="ChEBI" id="CHEBI:15377"/>
        <dbReference type="ChEBI" id="CHEBI:43474"/>
        <dbReference type="ChEBI" id="CHEBI:58248"/>
        <dbReference type="ChEBI" id="CHEBI:58289"/>
        <dbReference type="EC" id="3.1.3.80"/>
    </reaction>
    <physiologicalReaction direction="left-to-right" evidence="13">
        <dbReference type="Rhea" id="RHEA:27382"/>
    </physiologicalReaction>
</comment>
<feature type="compositionally biased region" description="Polar residues" evidence="14">
    <location>
        <begin position="1003"/>
        <end position="1013"/>
    </location>
</feature>
<feature type="region of interest" description="Disordered" evidence="14">
    <location>
        <begin position="1247"/>
        <end position="1283"/>
    </location>
</feature>
<comment type="similarity">
    <text evidence="2">Belongs to the histidine acid phosphatase family. MINPP1 subfamily.</text>
</comment>
<keyword evidence="8 15" id="KW-0472">Membrane</keyword>
<evidence type="ECO:0000256" key="1">
    <source>
        <dbReference type="ARBA" id="ARBA00004370"/>
    </source>
</evidence>
<protein>
    <recommendedName>
        <fullName evidence="5">Multiple inositol polyphosphate phosphatase 1</fullName>
        <ecNumber evidence="4">3.1.3.62</ecNumber>
        <ecNumber evidence="3">3.1.3.80</ecNumber>
    </recommendedName>
    <alternativeName>
        <fullName evidence="9">2,3-bisphosphoglycerate 3-phosphatase</fullName>
    </alternativeName>
</protein>
<keyword evidence="7" id="KW-0378">Hydrolase</keyword>
<keyword evidence="15" id="KW-0812">Transmembrane</keyword>
<comment type="subcellular location">
    <subcellularLocation>
        <location evidence="1">Membrane</location>
    </subcellularLocation>
</comment>
<comment type="catalytic activity">
    <reaction evidence="11">
        <text>1D-myo-inositol 1,2,4,5,6-pentakisphosphate + H2O = 1D-myo-inositol 1,2,5,6-tetrakisphosphate + phosphate</text>
        <dbReference type="Rhea" id="RHEA:77115"/>
        <dbReference type="ChEBI" id="CHEBI:15377"/>
        <dbReference type="ChEBI" id="CHEBI:43474"/>
        <dbReference type="ChEBI" id="CHEBI:57798"/>
        <dbReference type="ChEBI" id="CHEBI:195535"/>
        <dbReference type="EC" id="3.1.3.62"/>
    </reaction>
    <physiologicalReaction direction="left-to-right" evidence="11">
        <dbReference type="Rhea" id="RHEA:77116"/>
    </physiologicalReaction>
</comment>
<feature type="region of interest" description="Disordered" evidence="14">
    <location>
        <begin position="1198"/>
        <end position="1217"/>
    </location>
</feature>
<comment type="catalytic activity">
    <reaction evidence="10">
        <text>1D-myo-inositol 1,2,5,6-tetrakisphosphate + H2O = 1D-myo-inositol 1,2,6-trisphosphate + phosphate</text>
        <dbReference type="Rhea" id="RHEA:77119"/>
        <dbReference type="ChEBI" id="CHEBI:15377"/>
        <dbReference type="ChEBI" id="CHEBI:43474"/>
        <dbReference type="ChEBI" id="CHEBI:195535"/>
        <dbReference type="ChEBI" id="CHEBI:195537"/>
        <dbReference type="EC" id="3.1.3.62"/>
    </reaction>
    <physiologicalReaction direction="left-to-right" evidence="10">
        <dbReference type="Rhea" id="RHEA:77120"/>
    </physiologicalReaction>
</comment>
<dbReference type="Proteomes" id="UP001140074">
    <property type="component" value="Unassembled WGS sequence"/>
</dbReference>
<comment type="caution">
    <text evidence="16">The sequence shown here is derived from an EMBL/GenBank/DDBJ whole genome shotgun (WGS) entry which is preliminary data.</text>
</comment>
<dbReference type="Gene3D" id="3.40.50.1240">
    <property type="entry name" value="Phosphoglycerate mutase-like"/>
    <property type="match status" value="1"/>
</dbReference>
<evidence type="ECO:0000256" key="13">
    <source>
        <dbReference type="ARBA" id="ARBA00043832"/>
    </source>
</evidence>
<dbReference type="GO" id="GO:0034417">
    <property type="term" value="F:bisphosphoglycerate 3-phosphatase activity"/>
    <property type="evidence" value="ECO:0007669"/>
    <property type="project" value="UniProtKB-EC"/>
</dbReference>
<evidence type="ECO:0000256" key="14">
    <source>
        <dbReference type="SAM" id="MobiDB-lite"/>
    </source>
</evidence>
<dbReference type="InterPro" id="IPR029033">
    <property type="entry name" value="His_PPase_superfam"/>
</dbReference>
<feature type="region of interest" description="Disordered" evidence="14">
    <location>
        <begin position="669"/>
        <end position="770"/>
    </location>
</feature>
<feature type="compositionally biased region" description="Basic and acidic residues" evidence="14">
    <location>
        <begin position="1168"/>
        <end position="1177"/>
    </location>
</feature>
<feature type="compositionally biased region" description="Acidic residues" evidence="14">
    <location>
        <begin position="727"/>
        <end position="736"/>
    </location>
</feature>
<accession>A0A9W8IMA6</accession>
<feature type="region of interest" description="Disordered" evidence="14">
    <location>
        <begin position="1139"/>
        <end position="1185"/>
    </location>
</feature>
<evidence type="ECO:0000256" key="15">
    <source>
        <dbReference type="SAM" id="Phobius"/>
    </source>
</evidence>
<feature type="region of interest" description="Disordered" evidence="14">
    <location>
        <begin position="1003"/>
        <end position="1035"/>
    </location>
</feature>
<dbReference type="CDD" id="cd07061">
    <property type="entry name" value="HP_HAP_like"/>
    <property type="match status" value="1"/>
</dbReference>
<keyword evidence="6" id="KW-0732">Signal</keyword>
<evidence type="ECO:0000256" key="2">
    <source>
        <dbReference type="ARBA" id="ARBA00008422"/>
    </source>
</evidence>
<feature type="transmembrane region" description="Helical" evidence="15">
    <location>
        <begin position="17"/>
        <end position="34"/>
    </location>
</feature>
<feature type="compositionally biased region" description="Pro residues" evidence="14">
    <location>
        <begin position="686"/>
        <end position="702"/>
    </location>
</feature>
<feature type="transmembrane region" description="Helical" evidence="15">
    <location>
        <begin position="527"/>
        <end position="545"/>
    </location>
</feature>
<dbReference type="EMBL" id="JANBUY010000235">
    <property type="protein sequence ID" value="KAJ2861263.1"/>
    <property type="molecule type" value="Genomic_DNA"/>
</dbReference>
<name>A0A9W8IMA6_9FUNG</name>
<dbReference type="InterPro" id="IPR000560">
    <property type="entry name" value="His_Pase_clade-2"/>
</dbReference>
<dbReference type="PANTHER" id="PTHR20963:SF8">
    <property type="entry name" value="MULTIPLE INOSITOL POLYPHOSPHATE PHOSPHATASE 1"/>
    <property type="match status" value="1"/>
</dbReference>
<dbReference type="PROSITE" id="PS00616">
    <property type="entry name" value="HIS_ACID_PHOSPHAT_1"/>
    <property type="match status" value="1"/>
</dbReference>
<dbReference type="InterPro" id="IPR033379">
    <property type="entry name" value="Acid_Pase_AS"/>
</dbReference>
<dbReference type="GO" id="GO:0052745">
    <property type="term" value="F:inositol phosphate phosphatase activity"/>
    <property type="evidence" value="ECO:0007669"/>
    <property type="project" value="TreeGrafter"/>
</dbReference>
<evidence type="ECO:0000256" key="7">
    <source>
        <dbReference type="ARBA" id="ARBA00022801"/>
    </source>
</evidence>
<keyword evidence="15" id="KW-1133">Transmembrane helix</keyword>
<sequence>MFGNSLSGAERARKRRIYAALAVATIFVMCMWYYSSHKPTVSPGGSRLTNLSLSTKMPYLTPNTTTIRPASSGLELVQVQYVYRHGARYPTQGDMAHIKEVYELDGLSVSRDWINAELIDGDKAGLLAKYGYREMTGIAQRTMQRYPTFLADRLRSPESVRFVSSEYQRSHMSARTFQGVVDPKNHTKPVTVLPLNKDTILAMKAGCSMWEQEKEVATYNAGREVAVFDSIHGQKLRERMSGKLGVKSGMTVAHISTLYTMCGYEISLFAQPDTWCTLFDPDTSALMELRNDIKYSRVYGPFGANINKRMACALFTALFRDIDSALRDPPNAISTFRFGHAETIMFVSTLLSLEQVLGTENSPITGAMPFSLARHRGFKTSVIAPFSTNLGIELYKDQHAQPFFRLLLNERAIRLPECTDEFCSLDVLRNKLGDNIGCDFNTMPFAFNTKSMRQLFQRPPPTTLVTNDSTLSTTPTIRPITRGMLKHPEVRKILIRFALFVLLAFTPVIFSAIALSFSDPSNAGKTAIYMVTFSVSFIAVGYGGWKSYRQILQATEPPAPSRVQQPSRPTPVRVSSAVDAFNSEQRYYTHMQHAGSGQTLAGGSNDFNDGRVLSLTPYNPPADYSAPYAPPVNMPQPHMPQPHMLMDMPLPRKPEAAYHGQPQQASAVFVPLNGGGDAAPQSYPREPVPNPPPFNIQPPSPPLRYGMPRRLSASASHAEGLRKSEDAESPYDDDDSAQLYSFDKVRVNKDDASRRVSRRSSHRHSVGSIPAAEWNAESQYAGDYSVPTTSNGAAFNIREANMPQGSIMQAQRPMLVAADQLSVIHGSSSDLPLQQVTDDIAPAARRPSPPHQGLPPRPDINLSQVNDGYVEQWLDTSTQPDYHPSMRRIGRGMSTQSLATSSIDLVIPEKFAAPEASKIVKTTIKAPSKSQGRSIYGERGLIEDSKNNQSDATIDHLVSDMMASSVSNIGQGMGAAPMPAPRPTLKSAGTFGNNAAVIFSDSNEVSASKSTNKALPRGDAASSSTGLDQTPVPTARDLVGLDEPLLESSDLSLKNSALTGYQSEAKMADEWRQKSSNPFAVPAGTNQAQSQNNHLINMTDGKQDHNGAGAADSRYFSAVSLPQPPHQAPTAMNTFLEHEEEEDDFLDDDDSDDGFGSKQQSPTGPNAADKHVEDPNKWKTNSINFSNMAAELAKALTQPNGPHESLMSGTPGLSRDSVSIEVHTPDISPMHAQQVTAPFAQRAVVHGRPTKPKQGWQNNPGSHMSLSPVGEYGDPDYTTLNLK</sequence>
<evidence type="ECO:0000256" key="9">
    <source>
        <dbReference type="ARBA" id="ARBA00031642"/>
    </source>
</evidence>
<evidence type="ECO:0000256" key="5">
    <source>
        <dbReference type="ARBA" id="ARBA00018097"/>
    </source>
</evidence>
<proteinExistence type="inferred from homology"/>
<gene>
    <name evidence="16" type="ORF">GGH94_005014</name>
</gene>
<comment type="catalytic activity">
    <reaction evidence="12">
        <text>1D-myo-inositol hexakisphosphate + H2O = 1D-myo-inositol 1,2,4,5,6-pentakisphosphate + phosphate</text>
        <dbReference type="Rhea" id="RHEA:16989"/>
        <dbReference type="ChEBI" id="CHEBI:15377"/>
        <dbReference type="ChEBI" id="CHEBI:43474"/>
        <dbReference type="ChEBI" id="CHEBI:57798"/>
        <dbReference type="ChEBI" id="CHEBI:58130"/>
        <dbReference type="EC" id="3.1.3.62"/>
    </reaction>
    <physiologicalReaction direction="left-to-right" evidence="12">
        <dbReference type="Rhea" id="RHEA:16990"/>
    </physiologicalReaction>
</comment>
<evidence type="ECO:0000256" key="11">
    <source>
        <dbReference type="ARBA" id="ARBA00043671"/>
    </source>
</evidence>
<evidence type="ECO:0000256" key="6">
    <source>
        <dbReference type="ARBA" id="ARBA00022729"/>
    </source>
</evidence>
<feature type="compositionally biased region" description="Polar residues" evidence="14">
    <location>
        <begin position="1021"/>
        <end position="1032"/>
    </location>
</feature>
<dbReference type="Pfam" id="PF00328">
    <property type="entry name" value="His_Phos_2"/>
    <property type="match status" value="1"/>
</dbReference>
<evidence type="ECO:0000256" key="8">
    <source>
        <dbReference type="ARBA" id="ARBA00023136"/>
    </source>
</evidence>
<dbReference type="EC" id="3.1.3.80" evidence="3"/>
<dbReference type="GO" id="GO:0003993">
    <property type="term" value="F:acid phosphatase activity"/>
    <property type="evidence" value="ECO:0007669"/>
    <property type="project" value="TreeGrafter"/>
</dbReference>
<feature type="compositionally biased region" description="Basic residues" evidence="14">
    <location>
        <begin position="755"/>
        <end position="765"/>
    </location>
</feature>
<dbReference type="SUPFAM" id="SSF53254">
    <property type="entry name" value="Phosphoglycerate mutase-like"/>
    <property type="match status" value="1"/>
</dbReference>
<feature type="transmembrane region" description="Helical" evidence="15">
    <location>
        <begin position="493"/>
        <end position="515"/>
    </location>
</feature>
<dbReference type="EC" id="3.1.3.62" evidence="4"/>
<organism evidence="16 17">
    <name type="scientific">Coemansia aciculifera</name>
    <dbReference type="NCBI Taxonomy" id="417176"/>
    <lineage>
        <taxon>Eukaryota</taxon>
        <taxon>Fungi</taxon>
        <taxon>Fungi incertae sedis</taxon>
        <taxon>Zoopagomycota</taxon>
        <taxon>Kickxellomycotina</taxon>
        <taxon>Kickxellomycetes</taxon>
        <taxon>Kickxellales</taxon>
        <taxon>Kickxellaceae</taxon>
        <taxon>Coemansia</taxon>
    </lineage>
</organism>
<keyword evidence="17" id="KW-1185">Reference proteome</keyword>
<evidence type="ECO:0000313" key="17">
    <source>
        <dbReference type="Proteomes" id="UP001140074"/>
    </source>
</evidence>
<evidence type="ECO:0000256" key="4">
    <source>
        <dbReference type="ARBA" id="ARBA00013040"/>
    </source>
</evidence>
<reference evidence="16" key="1">
    <citation type="submission" date="2022-07" db="EMBL/GenBank/DDBJ databases">
        <title>Phylogenomic reconstructions and comparative analyses of Kickxellomycotina fungi.</title>
        <authorList>
            <person name="Reynolds N.K."/>
            <person name="Stajich J.E."/>
            <person name="Barry K."/>
            <person name="Grigoriev I.V."/>
            <person name="Crous P."/>
            <person name="Smith M.E."/>
        </authorList>
    </citation>
    <scope>NUCLEOTIDE SEQUENCE</scope>
    <source>
        <strain evidence="16">RSA 476</strain>
    </source>
</reference>
<evidence type="ECO:0000256" key="3">
    <source>
        <dbReference type="ARBA" id="ARBA00012976"/>
    </source>
</evidence>
<evidence type="ECO:0000256" key="12">
    <source>
        <dbReference type="ARBA" id="ARBA00043691"/>
    </source>
</evidence>
<dbReference type="GO" id="GO:0016020">
    <property type="term" value="C:membrane"/>
    <property type="evidence" value="ECO:0007669"/>
    <property type="project" value="UniProtKB-SubCell"/>
</dbReference>
<feature type="compositionally biased region" description="Acidic residues" evidence="14">
    <location>
        <begin position="1139"/>
        <end position="1153"/>
    </location>
</feature>
<evidence type="ECO:0000313" key="16">
    <source>
        <dbReference type="EMBL" id="KAJ2861263.1"/>
    </source>
</evidence>